<dbReference type="InterPro" id="IPR013517">
    <property type="entry name" value="FG-GAP"/>
</dbReference>
<dbReference type="InterPro" id="IPR028994">
    <property type="entry name" value="Integrin_alpha_N"/>
</dbReference>
<dbReference type="GO" id="GO:0008233">
    <property type="term" value="F:peptidase activity"/>
    <property type="evidence" value="ECO:0007669"/>
    <property type="project" value="InterPro"/>
</dbReference>
<name>A0A7C4TGK6_UNCW3</name>
<dbReference type="Pfam" id="PF13517">
    <property type="entry name" value="FG-GAP_3"/>
    <property type="match status" value="1"/>
</dbReference>
<evidence type="ECO:0000259" key="3">
    <source>
        <dbReference type="Pfam" id="PF18962"/>
    </source>
</evidence>
<evidence type="ECO:0000256" key="1">
    <source>
        <dbReference type="ARBA" id="ARBA00022729"/>
    </source>
</evidence>
<organism evidence="4">
    <name type="scientific">candidate division WOR-3 bacterium</name>
    <dbReference type="NCBI Taxonomy" id="2052148"/>
    <lineage>
        <taxon>Bacteria</taxon>
        <taxon>Bacteria division WOR-3</taxon>
    </lineage>
</organism>
<dbReference type="InterPro" id="IPR008757">
    <property type="entry name" value="Peptidase_M6-like_domain"/>
</dbReference>
<proteinExistence type="predicted"/>
<feature type="domain" description="Secretion system C-terminal sorting" evidence="3">
    <location>
        <begin position="967"/>
        <end position="1040"/>
    </location>
</feature>
<dbReference type="AlphaFoldDB" id="A0A7C4TGK6"/>
<keyword evidence="1" id="KW-0732">Signal</keyword>
<sequence>MEVKLRSIFTILFLFNLCAGEKLILTRNRNDSPPPLPEPNFKVKLVSPKGIETLSPKQFKKVHFFKEFGLPHLKKGSRLQNLNILVLKAEFVEDDDTLSTGNGKMDLIGFGSPEDGLFYDPPHTKKYFERQMQFLHNYYKANSFGKCNINWTVKPDRPTDSYQLPHKMSYYSGFDHIEVIGGEQFVFFNTYAMEMGMVRIVADAIAAADLDETVDFSDYDAIVVFHAGSMLQVSIYPFYRLFDIPSATIPPGALGYYLGVPYIIANNGEDTIQCPISCLSEMARVDWYMVGALGTTVHEFGHILGLPDLYDVTSNSNGVGAFDLMGTGGWVGMPEVGVPEGSIPANLGAWTRYFFGHYTNDPVWVEPIVVTNPESLLTLRAAEVDTTQSGLANQTMVKVPISPTEFFLIENRQQDIRNKDTIIIDVEDGMPVYVDYGELDFFLPASGIAIWHIDDNVIYANYAYNTIQIDPKHKGIDLEEADGIQHFDAWWYGDSLEYYGSKYDLFFVDDSGKSNHKFGPFTNPNSDSYFGKSLINIDILSKLDTLMSLSVNFDIYQKGFPVSLPLRRPVYSLSYGDLDGDGDIEIIATTKYGNIYVYNHNGTLYGSTTIDTITTFLAIGDINNDGADDIVFGSGFYLRVLDGKTLNSISNFPFRADGIILGAPLLFDINGDSRLEIIFGAEDRKLYCLNSAGQNLLNFPIYLNSWVYSTPCVFDETNRKIGVLGADGRFWLVNKNGIIKEFRNSQHNMLTYSSPVVGDFDRDGKPEAAIVNGYGTFYLYGEDTLKQKFETWIDTVFYYTPALADIDQDGYLEIISPNSSKTLYVFNRNGTIENNFPLTTNEYILYPLIVANLDTIWGEEIIFGLGPKDSLSSGQLKIVYNRNKEFAFSPLFGDGGFSAPGFVYDIDRDGDLELACGTDSGKIYIWDFPGKDASWSGYMNSNKNWGVYTGTYTEPKTSVTLLGSFYLYPSPVERYGTVRFYLSQDARVKIDILDIAGHRVGGTEISQPTPNEYNEIGFDFQNQQNGVYILRIEARNKDKSEVKFKKFAVLK</sequence>
<gene>
    <name evidence="4" type="ORF">ENV60_04340</name>
</gene>
<dbReference type="PANTHER" id="PTHR41775:SF1">
    <property type="entry name" value="PEPTIDASE M6-LIKE DOMAIN-CONTAINING PROTEIN"/>
    <property type="match status" value="1"/>
</dbReference>
<dbReference type="PANTHER" id="PTHR41775">
    <property type="entry name" value="SECRETED PROTEIN-RELATED"/>
    <property type="match status" value="1"/>
</dbReference>
<dbReference type="EMBL" id="DTGZ01000081">
    <property type="protein sequence ID" value="HGV97505.1"/>
    <property type="molecule type" value="Genomic_DNA"/>
</dbReference>
<evidence type="ECO:0000259" key="2">
    <source>
        <dbReference type="Pfam" id="PF05547"/>
    </source>
</evidence>
<reference evidence="4" key="1">
    <citation type="journal article" date="2020" name="mSystems">
        <title>Genome- and Community-Level Interaction Insights into Carbon Utilization and Element Cycling Functions of Hydrothermarchaeota in Hydrothermal Sediment.</title>
        <authorList>
            <person name="Zhou Z."/>
            <person name="Liu Y."/>
            <person name="Xu W."/>
            <person name="Pan J."/>
            <person name="Luo Z.H."/>
            <person name="Li M."/>
        </authorList>
    </citation>
    <scope>NUCLEOTIDE SEQUENCE [LARGE SCALE GENOMIC DNA]</scope>
    <source>
        <strain evidence="4">SpSt-774</strain>
    </source>
</reference>
<accession>A0A7C4TGK6</accession>
<comment type="caution">
    <text evidence="4">The sequence shown here is derived from an EMBL/GenBank/DDBJ whole genome shotgun (WGS) entry which is preliminary data.</text>
</comment>
<dbReference type="GO" id="GO:0006508">
    <property type="term" value="P:proteolysis"/>
    <property type="evidence" value="ECO:0007669"/>
    <property type="project" value="InterPro"/>
</dbReference>
<dbReference type="NCBIfam" id="TIGR04183">
    <property type="entry name" value="Por_Secre_tail"/>
    <property type="match status" value="1"/>
</dbReference>
<dbReference type="SUPFAM" id="SSF69318">
    <property type="entry name" value="Integrin alpha N-terminal domain"/>
    <property type="match status" value="1"/>
</dbReference>
<dbReference type="Pfam" id="PF18962">
    <property type="entry name" value="Por_Secre_tail"/>
    <property type="match status" value="1"/>
</dbReference>
<feature type="domain" description="Peptidase M6-like" evidence="2">
    <location>
        <begin position="291"/>
        <end position="351"/>
    </location>
</feature>
<evidence type="ECO:0000313" key="4">
    <source>
        <dbReference type="EMBL" id="HGV97505.1"/>
    </source>
</evidence>
<dbReference type="InterPro" id="IPR026444">
    <property type="entry name" value="Secre_tail"/>
</dbReference>
<protein>
    <submittedName>
        <fullName evidence="4">T9SS type A sorting domain-containing protein</fullName>
    </submittedName>
</protein>
<dbReference type="SUPFAM" id="SSF55486">
    <property type="entry name" value="Metalloproteases ('zincins'), catalytic domain"/>
    <property type="match status" value="1"/>
</dbReference>
<dbReference type="Pfam" id="PF05547">
    <property type="entry name" value="Peptidase_M6"/>
    <property type="match status" value="1"/>
</dbReference>
<dbReference type="Gene3D" id="2.130.10.130">
    <property type="entry name" value="Integrin alpha, N-terminal"/>
    <property type="match status" value="1"/>
</dbReference>